<protein>
    <submittedName>
        <fullName evidence="1">Uncharacterized protein</fullName>
    </submittedName>
</protein>
<dbReference type="Proteomes" id="UP000242818">
    <property type="component" value="Unassembled WGS sequence"/>
</dbReference>
<dbReference type="EMBL" id="FMAR01000007">
    <property type="protein sequence ID" value="SCC37668.1"/>
    <property type="molecule type" value="Genomic_DNA"/>
</dbReference>
<keyword evidence="2" id="KW-1185">Reference proteome</keyword>
<gene>
    <name evidence="1" type="ORF">GA0116948_10741</name>
</gene>
<sequence>MRKIVPLFTLAAGKIWLFAWYKNDQDARPTGDLITAVHTADTIRIGDTVELRPPATFSGQVQLLTV</sequence>
<dbReference type="AlphaFoldDB" id="A0A1C4E227"/>
<accession>A0A1C4E227</accession>
<dbReference type="RefSeq" id="WP_123891780.1">
    <property type="nucleotide sequence ID" value="NZ_FMAR01000007.1"/>
</dbReference>
<reference evidence="1 2" key="1">
    <citation type="submission" date="2016-08" db="EMBL/GenBank/DDBJ databases">
        <authorList>
            <person name="Seilhamer J.J."/>
        </authorList>
    </citation>
    <scope>NUCLEOTIDE SEQUENCE [LARGE SCALE GENOMIC DNA]</scope>
    <source>
        <strain evidence="1 2">A37T2</strain>
    </source>
</reference>
<proteinExistence type="predicted"/>
<organism evidence="1 2">
    <name type="scientific">Chitinophaga costaii</name>
    <dbReference type="NCBI Taxonomy" id="1335309"/>
    <lineage>
        <taxon>Bacteria</taxon>
        <taxon>Pseudomonadati</taxon>
        <taxon>Bacteroidota</taxon>
        <taxon>Chitinophagia</taxon>
        <taxon>Chitinophagales</taxon>
        <taxon>Chitinophagaceae</taxon>
        <taxon>Chitinophaga</taxon>
    </lineage>
</organism>
<name>A0A1C4E227_9BACT</name>
<evidence type="ECO:0000313" key="1">
    <source>
        <dbReference type="EMBL" id="SCC37668.1"/>
    </source>
</evidence>
<evidence type="ECO:0000313" key="2">
    <source>
        <dbReference type="Proteomes" id="UP000242818"/>
    </source>
</evidence>